<feature type="compositionally biased region" description="Polar residues" evidence="1">
    <location>
        <begin position="87"/>
        <end position="97"/>
    </location>
</feature>
<gene>
    <name evidence="2" type="ORF">BN980_GECA07s00109g</name>
</gene>
<reference evidence="2" key="1">
    <citation type="submission" date="2014-03" db="EMBL/GenBank/DDBJ databases">
        <authorList>
            <person name="Casaregola S."/>
        </authorList>
    </citation>
    <scope>NUCLEOTIDE SEQUENCE [LARGE SCALE GENOMIC DNA]</scope>
    <source>
        <strain evidence="2">CLIB 918</strain>
    </source>
</reference>
<feature type="compositionally biased region" description="Low complexity" evidence="1">
    <location>
        <begin position="196"/>
        <end position="211"/>
    </location>
</feature>
<dbReference type="Proteomes" id="UP000242525">
    <property type="component" value="Unassembled WGS sequence"/>
</dbReference>
<feature type="compositionally biased region" description="Polar residues" evidence="1">
    <location>
        <begin position="240"/>
        <end position="251"/>
    </location>
</feature>
<accession>A0A0J9XA90</accession>
<keyword evidence="3" id="KW-1185">Reference proteome</keyword>
<organism evidence="2 3">
    <name type="scientific">Geotrichum candidum</name>
    <name type="common">Oospora lactis</name>
    <name type="synonym">Dipodascus geotrichum</name>
    <dbReference type="NCBI Taxonomy" id="1173061"/>
    <lineage>
        <taxon>Eukaryota</taxon>
        <taxon>Fungi</taxon>
        <taxon>Dikarya</taxon>
        <taxon>Ascomycota</taxon>
        <taxon>Saccharomycotina</taxon>
        <taxon>Dipodascomycetes</taxon>
        <taxon>Dipodascales</taxon>
        <taxon>Dipodascaceae</taxon>
        <taxon>Geotrichum</taxon>
    </lineage>
</organism>
<feature type="region of interest" description="Disordered" evidence="1">
    <location>
        <begin position="19"/>
        <end position="292"/>
    </location>
</feature>
<feature type="region of interest" description="Disordered" evidence="1">
    <location>
        <begin position="363"/>
        <end position="383"/>
    </location>
</feature>
<evidence type="ECO:0000313" key="2">
    <source>
        <dbReference type="EMBL" id="CDO54158.1"/>
    </source>
</evidence>
<dbReference type="AlphaFoldDB" id="A0A0J9XA90"/>
<feature type="compositionally biased region" description="Pro residues" evidence="1">
    <location>
        <begin position="25"/>
        <end position="34"/>
    </location>
</feature>
<name>A0A0J9XA90_GEOCN</name>
<sequence length="399" mass="45523">MDKLEEHFDWAEDVAFDIADLKDPTPAPSPPPTYTAPRSDARSYGSASRGRNSSHGDIYGRRNNTNSHDNTFARRHSTNSHGDIFGSRSSANSNDNFFTRRHSNPAGERPSRPPAILTREKTKEQQDLMRQKIEAARRRKEEELAEEEARKQERIRVLLEGLDLKKKREEEERAKEERAREEERERQREIRRREQQQLQDQLQLEQKAKLQNVPESGDRRLRSSHRSPPTGPAAHGPSLDSIQALQSTIQRKLSRSPDEERRRTGAKNGVRGRRASAASSARPEVPTGPRRMLIRRPAAFTPETPESVHEHSIVRHYTTTHTGTSKPVVNLNLGLERELDTPVGSDTDETTPRSAVIYSDFAQSGREMETKVTSSPPQEEKDREVVVDMPNCGRRLVRY</sequence>
<feature type="compositionally biased region" description="Basic and acidic residues" evidence="1">
    <location>
        <begin position="118"/>
        <end position="195"/>
    </location>
</feature>
<feature type="compositionally biased region" description="Polar residues" evidence="1">
    <location>
        <begin position="45"/>
        <end position="55"/>
    </location>
</feature>
<proteinExistence type="predicted"/>
<evidence type="ECO:0000256" key="1">
    <source>
        <dbReference type="SAM" id="MobiDB-lite"/>
    </source>
</evidence>
<protein>
    <submittedName>
        <fullName evidence="2">Uncharacterized protein</fullName>
    </submittedName>
</protein>
<evidence type="ECO:0000313" key="3">
    <source>
        <dbReference type="Proteomes" id="UP000242525"/>
    </source>
</evidence>
<comment type="caution">
    <text evidence="2">The sequence shown here is derived from an EMBL/GenBank/DDBJ whole genome shotgun (WGS) entry which is preliminary data.</text>
</comment>
<dbReference type="EMBL" id="CCBN010000007">
    <property type="protein sequence ID" value="CDO54158.1"/>
    <property type="molecule type" value="Genomic_DNA"/>
</dbReference>